<evidence type="ECO:0000256" key="2">
    <source>
        <dbReference type="ARBA" id="ARBA00024035"/>
    </source>
</evidence>
<feature type="domain" description="S-adenosyl-l-methionine hydroxide adenosyltransferase C-terminal" evidence="4">
    <location>
        <begin position="177"/>
        <end position="261"/>
    </location>
</feature>
<dbReference type="PANTHER" id="PTHR35092">
    <property type="entry name" value="CHLORINASE MJ1651"/>
    <property type="match status" value="1"/>
</dbReference>
<dbReference type="STRING" id="1519643.SAMN06295933_2891"/>
<comment type="similarity">
    <text evidence="2">Belongs to the SAM hydrolase / SAM-dependent halogenase family.</text>
</comment>
<dbReference type="Gene3D" id="3.40.50.10790">
    <property type="entry name" value="S-adenosyl-l-methionine hydroxide adenosyltransferase, N-terminal"/>
    <property type="match status" value="1"/>
</dbReference>
<feature type="domain" description="S-adenosyl-l-methionine hydroxide adenosyltransferase N-terminal" evidence="3">
    <location>
        <begin position="5"/>
        <end position="150"/>
    </location>
</feature>
<dbReference type="InterPro" id="IPR046469">
    <property type="entry name" value="SAM_HAT_N"/>
</dbReference>
<dbReference type="SUPFAM" id="SSF101852">
    <property type="entry name" value="Bacterial fluorinating enzyme, C-terminal domain"/>
    <property type="match status" value="1"/>
</dbReference>
<dbReference type="EMBL" id="FWZU01000005">
    <property type="protein sequence ID" value="SMF33297.1"/>
    <property type="molecule type" value="Genomic_DNA"/>
</dbReference>
<evidence type="ECO:0000256" key="1">
    <source>
        <dbReference type="ARBA" id="ARBA00022691"/>
    </source>
</evidence>
<dbReference type="PANTHER" id="PTHR35092:SF1">
    <property type="entry name" value="CHLORINASE MJ1651"/>
    <property type="match status" value="1"/>
</dbReference>
<evidence type="ECO:0008006" key="7">
    <source>
        <dbReference type="Google" id="ProtNLM"/>
    </source>
</evidence>
<dbReference type="RefSeq" id="WP_085103460.1">
    <property type="nucleotide sequence ID" value="NZ_FWZU01000005.1"/>
</dbReference>
<dbReference type="Proteomes" id="UP000192906">
    <property type="component" value="Unassembled WGS sequence"/>
</dbReference>
<dbReference type="InterPro" id="IPR023228">
    <property type="entry name" value="SAM_OH_AdoTrfase_N_sf"/>
</dbReference>
<organism evidence="5 6">
    <name type="scientific">Desulfovibrio gilichinskyi</name>
    <dbReference type="NCBI Taxonomy" id="1519643"/>
    <lineage>
        <taxon>Bacteria</taxon>
        <taxon>Pseudomonadati</taxon>
        <taxon>Thermodesulfobacteriota</taxon>
        <taxon>Desulfovibrionia</taxon>
        <taxon>Desulfovibrionales</taxon>
        <taxon>Desulfovibrionaceae</taxon>
        <taxon>Desulfovibrio</taxon>
    </lineage>
</organism>
<accession>A0A1X7EGV6</accession>
<protein>
    <recommendedName>
        <fullName evidence="7">SAM-dependent chlorinase/fluorinase</fullName>
    </recommendedName>
</protein>
<sequence>MSRTIALLTDFGLDDPYVGQMKGVFADKAPDSKIIDVSHGIAPFCISQASFFLAAAIKHFPADTVFVTVVDPGVGSGRRIIAAELGGCVVVAPDNGIIELAEAGYSGSVIVTDLSLAASQMRSSSTFHGRDIFAPIGADIACGKSLETFGPKLPLRDVVRIGLKKPLWMENGVEAIVLHRDRFGNLVLNIPDSKVMPERMSILGKNPCAGINTGCVRRASCYAELESDVLGLIVGSQGFYELALCQRAAAEKLNFGPGDSIVLKWGSA</sequence>
<dbReference type="AlphaFoldDB" id="A0A1X7EGV6"/>
<keyword evidence="6" id="KW-1185">Reference proteome</keyword>
<evidence type="ECO:0000313" key="6">
    <source>
        <dbReference type="Proteomes" id="UP000192906"/>
    </source>
</evidence>
<dbReference type="InterPro" id="IPR023227">
    <property type="entry name" value="SAM_OH_AdoTrfase_C_sf"/>
</dbReference>
<evidence type="ECO:0000259" key="3">
    <source>
        <dbReference type="Pfam" id="PF01887"/>
    </source>
</evidence>
<keyword evidence="1" id="KW-0949">S-adenosyl-L-methionine</keyword>
<reference evidence="6" key="1">
    <citation type="submission" date="2017-04" db="EMBL/GenBank/DDBJ databases">
        <authorList>
            <person name="Varghese N."/>
            <person name="Submissions S."/>
        </authorList>
    </citation>
    <scope>NUCLEOTIDE SEQUENCE [LARGE SCALE GENOMIC DNA]</scope>
    <source>
        <strain evidence="6">K3S</strain>
    </source>
</reference>
<proteinExistence type="inferred from homology"/>
<dbReference type="Pfam" id="PF01887">
    <property type="entry name" value="SAM_HAT_N"/>
    <property type="match status" value="1"/>
</dbReference>
<evidence type="ECO:0000259" key="4">
    <source>
        <dbReference type="Pfam" id="PF20257"/>
    </source>
</evidence>
<gene>
    <name evidence="5" type="ORF">SAMN06295933_2891</name>
</gene>
<dbReference type="InterPro" id="IPR002747">
    <property type="entry name" value="SAM_OH_AdoTrfase"/>
</dbReference>
<dbReference type="Gene3D" id="2.40.30.90">
    <property type="entry name" value="Bacterial fluorinating enzyme like"/>
    <property type="match status" value="1"/>
</dbReference>
<name>A0A1X7EGV6_9BACT</name>
<dbReference type="PIRSF" id="PIRSF006779">
    <property type="entry name" value="UCP006779"/>
    <property type="match status" value="1"/>
</dbReference>
<dbReference type="SUPFAM" id="SSF102522">
    <property type="entry name" value="Bacterial fluorinating enzyme, N-terminal domain"/>
    <property type="match status" value="1"/>
</dbReference>
<dbReference type="OrthoDB" id="9792195at2"/>
<dbReference type="Pfam" id="PF20257">
    <property type="entry name" value="SAM_HAT_C"/>
    <property type="match status" value="1"/>
</dbReference>
<dbReference type="InterPro" id="IPR046470">
    <property type="entry name" value="SAM_HAT_C"/>
</dbReference>
<evidence type="ECO:0000313" key="5">
    <source>
        <dbReference type="EMBL" id="SMF33297.1"/>
    </source>
</evidence>